<dbReference type="Proteomes" id="UP000199054">
    <property type="component" value="Unassembled WGS sequence"/>
</dbReference>
<protein>
    <submittedName>
        <fullName evidence="1">Uncharacterized protein</fullName>
    </submittedName>
</protein>
<evidence type="ECO:0000313" key="1">
    <source>
        <dbReference type="EMBL" id="SEN49397.1"/>
    </source>
</evidence>
<accession>A0A1H8H0W1</accession>
<sequence length="184" mass="19789">MRHLLAIAAALVLFVLTVALTGWADWQELRRGKNWNVTHSQQPEGELAGVRIFVDQGRAMILPAAPERAIVYLRLGAQGDPQLMREWLGCDLGLTDGQGRKWLPLSNLAGIEIVRLLGDGSGTEPGCPQSLNLPPEDGSPSFSGQAFLVPAGVLDDLRVELSGMATRPDAISLPFRPVLQPPPG</sequence>
<dbReference type="OrthoDB" id="7348044at2"/>
<proteinExistence type="predicted"/>
<evidence type="ECO:0000313" key="2">
    <source>
        <dbReference type="Proteomes" id="UP000199054"/>
    </source>
</evidence>
<gene>
    <name evidence="1" type="ORF">SAMN04489859_100837</name>
</gene>
<reference evidence="1 2" key="1">
    <citation type="submission" date="2016-10" db="EMBL/GenBank/DDBJ databases">
        <authorList>
            <person name="de Groot N.N."/>
        </authorList>
    </citation>
    <scope>NUCLEOTIDE SEQUENCE [LARGE SCALE GENOMIC DNA]</scope>
    <source>
        <strain evidence="1 2">DSM 8512</strain>
    </source>
</reference>
<dbReference type="EMBL" id="FODE01000008">
    <property type="protein sequence ID" value="SEN49397.1"/>
    <property type="molecule type" value="Genomic_DNA"/>
</dbReference>
<dbReference type="AlphaFoldDB" id="A0A1H8H0W1"/>
<keyword evidence="2" id="KW-1185">Reference proteome</keyword>
<dbReference type="RefSeq" id="WP_090611243.1">
    <property type="nucleotide sequence ID" value="NZ_CP067124.1"/>
</dbReference>
<organism evidence="1 2">
    <name type="scientific">Paracoccus alcaliphilus</name>
    <dbReference type="NCBI Taxonomy" id="34002"/>
    <lineage>
        <taxon>Bacteria</taxon>
        <taxon>Pseudomonadati</taxon>
        <taxon>Pseudomonadota</taxon>
        <taxon>Alphaproteobacteria</taxon>
        <taxon>Rhodobacterales</taxon>
        <taxon>Paracoccaceae</taxon>
        <taxon>Paracoccus</taxon>
    </lineage>
</organism>
<dbReference type="STRING" id="34002.SAMN04489859_100837"/>
<name>A0A1H8H0W1_9RHOB</name>